<keyword evidence="4 6" id="KW-0472">Membrane</keyword>
<organism evidence="7 8">
    <name type="scientific">Paenibacillus tianmuensis</name>
    <dbReference type="NCBI Taxonomy" id="624147"/>
    <lineage>
        <taxon>Bacteria</taxon>
        <taxon>Bacillati</taxon>
        <taxon>Bacillota</taxon>
        <taxon>Bacilli</taxon>
        <taxon>Bacillales</taxon>
        <taxon>Paenibacillaceae</taxon>
        <taxon>Paenibacillus</taxon>
    </lineage>
</organism>
<keyword evidence="2 6" id="KW-0812">Transmembrane</keyword>
<accession>A0A1G4RJW6</accession>
<proteinExistence type="inferred from homology"/>
<dbReference type="GO" id="GO:0016020">
    <property type="term" value="C:membrane"/>
    <property type="evidence" value="ECO:0007669"/>
    <property type="project" value="UniProtKB-SubCell"/>
</dbReference>
<sequence length="146" mass="15538">MWLSEATFGSGKEAGFGGIVAAAGTSISAFLGGWDTALKLLVFLMVADYVSGLLGAIKNKNVNSEVMFWGGVRKGIVLRVVALASMCDQFVGGDSPIFRTITLYFYAGREGLSVVENLGIFGVPLPTGLAKYLERLHQKGQGEDKK</sequence>
<evidence type="ECO:0000256" key="1">
    <source>
        <dbReference type="ARBA" id="ARBA00004141"/>
    </source>
</evidence>
<dbReference type="NCBIfam" id="TIGR01593">
    <property type="entry name" value="holin_tox_secr"/>
    <property type="match status" value="1"/>
</dbReference>
<comment type="subcellular location">
    <subcellularLocation>
        <location evidence="1">Membrane</location>
        <topology evidence="1">Multi-pass membrane protein</topology>
    </subcellularLocation>
</comment>
<evidence type="ECO:0000256" key="6">
    <source>
        <dbReference type="SAM" id="Phobius"/>
    </source>
</evidence>
<protein>
    <submittedName>
        <fullName evidence="7">Toxin secretion/phage lysis holin</fullName>
    </submittedName>
</protein>
<comment type="similarity">
    <text evidence="5">Belongs to the bacteriophage holin family. Cp-1 holin subfamily.</text>
</comment>
<evidence type="ECO:0000313" key="7">
    <source>
        <dbReference type="EMBL" id="SCW57110.1"/>
    </source>
</evidence>
<name>A0A1G4RJW6_9BACL</name>
<dbReference type="RefSeq" id="WP_090671988.1">
    <property type="nucleotide sequence ID" value="NZ_FMTT01000016.1"/>
</dbReference>
<dbReference type="STRING" id="624147.SAMN04487970_101659"/>
<evidence type="ECO:0000256" key="3">
    <source>
        <dbReference type="ARBA" id="ARBA00022989"/>
    </source>
</evidence>
<reference evidence="8" key="1">
    <citation type="submission" date="2016-10" db="EMBL/GenBank/DDBJ databases">
        <authorList>
            <person name="Varghese N."/>
            <person name="Submissions S."/>
        </authorList>
    </citation>
    <scope>NUCLEOTIDE SEQUENCE [LARGE SCALE GENOMIC DNA]</scope>
    <source>
        <strain evidence="8">CGMCC 1.8946</strain>
    </source>
</reference>
<feature type="transmembrane region" description="Helical" evidence="6">
    <location>
        <begin position="14"/>
        <end position="34"/>
    </location>
</feature>
<keyword evidence="8" id="KW-1185">Reference proteome</keyword>
<dbReference type="EMBL" id="FMTT01000016">
    <property type="protein sequence ID" value="SCW57110.1"/>
    <property type="molecule type" value="Genomic_DNA"/>
</dbReference>
<keyword evidence="3 6" id="KW-1133">Transmembrane helix</keyword>
<dbReference type="InterPro" id="IPR006480">
    <property type="entry name" value="Phage_holin_4_1"/>
</dbReference>
<gene>
    <name evidence="7" type="ORF">SAMN04487970_101659</name>
</gene>
<dbReference type="Pfam" id="PF05105">
    <property type="entry name" value="Phage_holin_4_1"/>
    <property type="match status" value="1"/>
</dbReference>
<evidence type="ECO:0000313" key="8">
    <source>
        <dbReference type="Proteomes" id="UP000198601"/>
    </source>
</evidence>
<evidence type="ECO:0000256" key="4">
    <source>
        <dbReference type="ARBA" id="ARBA00023136"/>
    </source>
</evidence>
<evidence type="ECO:0000256" key="5">
    <source>
        <dbReference type="ARBA" id="ARBA00023600"/>
    </source>
</evidence>
<dbReference type="AlphaFoldDB" id="A0A1G4RJW6"/>
<dbReference type="OrthoDB" id="88184at2"/>
<evidence type="ECO:0000256" key="2">
    <source>
        <dbReference type="ARBA" id="ARBA00022692"/>
    </source>
</evidence>
<dbReference type="Proteomes" id="UP000198601">
    <property type="component" value="Unassembled WGS sequence"/>
</dbReference>